<gene>
    <name evidence="6" type="ORF">FPSE_12223</name>
</gene>
<feature type="disulfide bond" evidence="3">
    <location>
        <begin position="115"/>
        <end position="129"/>
    </location>
</feature>
<evidence type="ECO:0000259" key="5">
    <source>
        <dbReference type="PROSITE" id="PS50941"/>
    </source>
</evidence>
<feature type="signal peptide" evidence="4">
    <location>
        <begin position="1"/>
        <end position="18"/>
    </location>
</feature>
<dbReference type="PROSITE" id="PS50941">
    <property type="entry name" value="CHIT_BIND_I_2"/>
    <property type="match status" value="6"/>
</dbReference>
<evidence type="ECO:0000256" key="1">
    <source>
        <dbReference type="ARBA" id="ARBA00022669"/>
    </source>
</evidence>
<accession>K3V432</accession>
<feature type="chain" id="PRO_5003869464" description="Chitin-binding type-1 domain-containing protein" evidence="4">
    <location>
        <begin position="19"/>
        <end position="573"/>
    </location>
</feature>
<keyword evidence="4" id="KW-0732">Signal</keyword>
<dbReference type="PANTHER" id="PTHR47849:SF8">
    <property type="entry name" value="LECTIN"/>
    <property type="match status" value="1"/>
</dbReference>
<evidence type="ECO:0000313" key="6">
    <source>
        <dbReference type="EMBL" id="EKJ67609.1"/>
    </source>
</evidence>
<dbReference type="HOGENOM" id="CLU_479046_0_0_1"/>
<name>K3V432_FUSPC</name>
<dbReference type="eggNOG" id="KOG1225">
    <property type="taxonomic scope" value="Eukaryota"/>
</dbReference>
<dbReference type="InterPro" id="IPR001002">
    <property type="entry name" value="Chitin-bd_1"/>
</dbReference>
<dbReference type="SUPFAM" id="SSF57016">
    <property type="entry name" value="Plant lectins/antimicrobial peptides"/>
    <property type="match status" value="9"/>
</dbReference>
<feature type="domain" description="Chitin-binding type-1" evidence="5">
    <location>
        <begin position="461"/>
        <end position="508"/>
    </location>
</feature>
<organism evidence="6 7">
    <name type="scientific">Fusarium pseudograminearum (strain CS3096)</name>
    <name type="common">Wheat and barley crown-rot fungus</name>
    <dbReference type="NCBI Taxonomy" id="1028729"/>
    <lineage>
        <taxon>Eukaryota</taxon>
        <taxon>Fungi</taxon>
        <taxon>Dikarya</taxon>
        <taxon>Ascomycota</taxon>
        <taxon>Pezizomycotina</taxon>
        <taxon>Sordariomycetes</taxon>
        <taxon>Hypocreomycetidae</taxon>
        <taxon>Hypocreales</taxon>
        <taxon>Nectriaceae</taxon>
        <taxon>Fusarium</taxon>
    </lineage>
</organism>
<feature type="disulfide bond" evidence="3">
    <location>
        <begin position="52"/>
        <end position="66"/>
    </location>
</feature>
<dbReference type="KEGG" id="fpu:FPSE_12223"/>
<feature type="disulfide bond" evidence="3">
    <location>
        <begin position="221"/>
        <end position="235"/>
    </location>
</feature>
<feature type="disulfide bond" evidence="3">
    <location>
        <begin position="480"/>
        <end position="494"/>
    </location>
</feature>
<comment type="caution">
    <text evidence="3">Lacks conserved residue(s) required for the propagation of feature annotation.</text>
</comment>
<comment type="caution">
    <text evidence="6">The sequence shown here is derived from an EMBL/GenBank/DDBJ whole genome shotgun (WGS) entry which is preliminary data.</text>
</comment>
<feature type="domain" description="Chitin-binding type-1" evidence="5">
    <location>
        <begin position="149"/>
        <end position="194"/>
    </location>
</feature>
<dbReference type="RefSeq" id="XP_009263615.1">
    <property type="nucleotide sequence ID" value="XM_009265340.1"/>
</dbReference>
<feature type="domain" description="Chitin-binding type-1" evidence="5">
    <location>
        <begin position="203"/>
        <end position="248"/>
    </location>
</feature>
<keyword evidence="2 3" id="KW-1015">Disulfide bond</keyword>
<dbReference type="AlphaFoldDB" id="K3V432"/>
<evidence type="ECO:0000256" key="3">
    <source>
        <dbReference type="PROSITE-ProRule" id="PRU00261"/>
    </source>
</evidence>
<dbReference type="OrthoDB" id="1193027at2759"/>
<protein>
    <recommendedName>
        <fullName evidence="5">Chitin-binding type-1 domain-containing protein</fullName>
    </recommendedName>
</protein>
<dbReference type="Gene3D" id="3.30.60.10">
    <property type="entry name" value="Endochitinase-like"/>
    <property type="match status" value="10"/>
</dbReference>
<dbReference type="SMART" id="SM00270">
    <property type="entry name" value="ChtBD1"/>
    <property type="match status" value="10"/>
</dbReference>
<evidence type="ECO:0000256" key="2">
    <source>
        <dbReference type="ARBA" id="ARBA00023157"/>
    </source>
</evidence>
<feature type="disulfide bond" evidence="3">
    <location>
        <begin position="430"/>
        <end position="444"/>
    </location>
</feature>
<dbReference type="GeneID" id="20370840"/>
<feature type="domain" description="Chitin-binding type-1" evidence="5">
    <location>
        <begin position="34"/>
        <end position="79"/>
    </location>
</feature>
<dbReference type="EMBL" id="AFNW01000625">
    <property type="protein sequence ID" value="EKJ67609.1"/>
    <property type="molecule type" value="Genomic_DNA"/>
</dbReference>
<sequence>MKAFGLVWLLPALAAAQSATVTLSPWQTGEVTPDGTCGGSTGFVCSPVWGACCSKDGKCGRSSKFCGDGCQSIAGNCNAAAPAPEKPLGPGSVSPDGSCGGDNKFVCGGSTFGGCCSLQGWCGNSTAHCGNDCLPDFGTCGPPSNITANGQCGANGKICPGSGFGDCCSSTGWCGGDEDFCGAGCQNGFGNCTLTDAGNVSTDGSCGKNGKICKGSSWGDCCSADGYCGKGDGFCSAGCQSKFGDCDAETNISTDGHCGKNGKTCKGSTYGDCCSAQGYCGKTNHCEAGCQSEFGTCNADAGKVSTDGRCGGFNGKTCKGSSFGDCCSIGDWCGKTSHCDAGCQSKFGTCNSEASNISTDGYCGKNGKTCKGSTYGDCCSAQGYCGKTNHCEAGCQSKFGTCNAGSDNISTDGSCGKNGKTCKGSEYGDCCSQHGYCGKGDDFCRTGCQLAYGLCPGISADSECGSRNGRTCAGSGLGNCCSANGYCGSTGSHCGQGCQKGASSGCLTKNIPTTDGSCGSKAGLTCAGGPFDGQCCSAAGWCGTSSHCGSGCYCGSFVENFEDIEKTRAPAYS</sequence>
<evidence type="ECO:0000256" key="4">
    <source>
        <dbReference type="SAM" id="SignalP"/>
    </source>
</evidence>
<feature type="domain" description="Chitin-binding type-1" evidence="5">
    <location>
        <begin position="96"/>
        <end position="142"/>
    </location>
</feature>
<feature type="domain" description="Chitin-binding type-1" evidence="5">
    <location>
        <begin position="412"/>
        <end position="457"/>
    </location>
</feature>
<evidence type="ECO:0000313" key="7">
    <source>
        <dbReference type="Proteomes" id="UP000007978"/>
    </source>
</evidence>
<dbReference type="Proteomes" id="UP000007978">
    <property type="component" value="Chromosome 3"/>
</dbReference>
<dbReference type="GO" id="GO:0008061">
    <property type="term" value="F:chitin binding"/>
    <property type="evidence" value="ECO:0007669"/>
    <property type="project" value="UniProtKB-UniRule"/>
</dbReference>
<dbReference type="PANTHER" id="PTHR47849">
    <property type="entry name" value="CHITIN-BINDING LECTIN 1"/>
    <property type="match status" value="1"/>
</dbReference>
<keyword evidence="7" id="KW-1185">Reference proteome</keyword>
<reference evidence="6 7" key="1">
    <citation type="journal article" date="2012" name="PLoS Pathog.">
        <title>Comparative pathogenomics reveals horizontally acquired novel virulence genes in fungi infecting cereal hosts.</title>
        <authorList>
            <person name="Gardiner D.M."/>
            <person name="McDonald M.C."/>
            <person name="Covarelli L."/>
            <person name="Solomon P.S."/>
            <person name="Rusu A.G."/>
            <person name="Marshall M."/>
            <person name="Kazan K."/>
            <person name="Chakraborty S."/>
            <person name="McDonald B.A."/>
            <person name="Manners J.M."/>
        </authorList>
    </citation>
    <scope>NUCLEOTIDE SEQUENCE [LARGE SCALE GENOMIC DNA]</scope>
    <source>
        <strain evidence="6 7">CS3096</strain>
    </source>
</reference>
<dbReference type="InterPro" id="IPR036861">
    <property type="entry name" value="Endochitinase-like_sf"/>
</dbReference>
<feature type="disulfide bond" evidence="3">
    <location>
        <begin position="167"/>
        <end position="181"/>
    </location>
</feature>
<keyword evidence="1 3" id="KW-0147">Chitin-binding</keyword>
<proteinExistence type="predicted"/>